<organism evidence="1 2">
    <name type="scientific">Salmonella enterica I</name>
    <dbReference type="NCBI Taxonomy" id="59201"/>
    <lineage>
        <taxon>Bacteria</taxon>
        <taxon>Pseudomonadati</taxon>
        <taxon>Pseudomonadota</taxon>
        <taxon>Gammaproteobacteria</taxon>
        <taxon>Enterobacterales</taxon>
        <taxon>Enterobacteriaceae</taxon>
        <taxon>Salmonella</taxon>
    </lineage>
</organism>
<dbReference type="Proteomes" id="UP000277214">
    <property type="component" value="Chromosome 1"/>
</dbReference>
<name>A0A3S5DD85_SALET</name>
<gene>
    <name evidence="1" type="primary">ldcC_5</name>
    <name evidence="1" type="ORF">NCTC8272_03106</name>
</gene>
<evidence type="ECO:0000313" key="2">
    <source>
        <dbReference type="Proteomes" id="UP000277214"/>
    </source>
</evidence>
<reference evidence="1 2" key="1">
    <citation type="submission" date="2018-12" db="EMBL/GenBank/DDBJ databases">
        <authorList>
            <consortium name="Pathogen Informatics"/>
        </authorList>
    </citation>
    <scope>NUCLEOTIDE SEQUENCE [LARGE SCALE GENOMIC DNA]</scope>
    <source>
        <strain evidence="1 2">NCTC8272</strain>
    </source>
</reference>
<dbReference type="AlphaFoldDB" id="A0A3S5DD85"/>
<evidence type="ECO:0000313" key="1">
    <source>
        <dbReference type="EMBL" id="VEA39360.1"/>
    </source>
</evidence>
<dbReference type="Gene3D" id="3.40.50.2300">
    <property type="match status" value="1"/>
</dbReference>
<dbReference type="EMBL" id="LR134149">
    <property type="protein sequence ID" value="VEA39360.1"/>
    <property type="molecule type" value="Genomic_DNA"/>
</dbReference>
<accession>A0A3S5DD85</accession>
<sequence length="38" mass="4282">MNIIAIMGPHGVYYKDEPIKELERALQSLGFSNYLAAK</sequence>
<keyword evidence="1" id="KW-0456">Lyase</keyword>
<dbReference type="GO" id="GO:0008923">
    <property type="term" value="F:lysine decarboxylase activity"/>
    <property type="evidence" value="ECO:0007669"/>
    <property type="project" value="UniProtKB-EC"/>
</dbReference>
<dbReference type="EC" id="4.1.1.18" evidence="1"/>
<protein>
    <submittedName>
        <fullName evidence="1">Lysine decarboxylase</fullName>
        <ecNumber evidence="1">4.1.1.18</ecNumber>
    </submittedName>
</protein>
<proteinExistence type="predicted"/>